<reference evidence="3 4" key="1">
    <citation type="submission" date="2014-03" db="EMBL/GenBank/DDBJ databases">
        <title>Draft genome sequence of Deinococcus phoenicis 1P10ME.</title>
        <authorList>
            <person name="Stepanov V.G."/>
            <person name="Vaishampayan P."/>
            <person name="Venkateswaran K."/>
            <person name="Fox G.E."/>
        </authorList>
    </citation>
    <scope>NUCLEOTIDE SEQUENCE [LARGE SCALE GENOMIC DNA]</scope>
    <source>
        <strain evidence="3 4">1P10ME</strain>
    </source>
</reference>
<dbReference type="PATRIC" id="fig|1476583.3.peg.1792"/>
<evidence type="ECO:0000259" key="2">
    <source>
        <dbReference type="Pfam" id="PF22725"/>
    </source>
</evidence>
<dbReference type="PANTHER" id="PTHR43377:SF6">
    <property type="entry name" value="GFO_IDH_MOCA-LIKE OXIDOREDUCTASE N-TERMINAL DOMAIN-CONTAINING PROTEIN"/>
    <property type="match status" value="1"/>
</dbReference>
<gene>
    <name evidence="3" type="ORF">DEIPH_ctg026orf0056</name>
</gene>
<dbReference type="InterPro" id="IPR051450">
    <property type="entry name" value="Gfo/Idh/MocA_Oxidoreductases"/>
</dbReference>
<dbReference type="Gene3D" id="3.30.360.10">
    <property type="entry name" value="Dihydrodipicolinate Reductase, domain 2"/>
    <property type="match status" value="1"/>
</dbReference>
<dbReference type="InterPro" id="IPR055170">
    <property type="entry name" value="GFO_IDH_MocA-like_dom"/>
</dbReference>
<dbReference type="AlphaFoldDB" id="A0A016QQK4"/>
<evidence type="ECO:0000313" key="3">
    <source>
        <dbReference type="EMBL" id="EYB68152.1"/>
    </source>
</evidence>
<dbReference type="Pfam" id="PF01408">
    <property type="entry name" value="GFO_IDH_MocA"/>
    <property type="match status" value="1"/>
</dbReference>
<organism evidence="3 4">
    <name type="scientific">Deinococcus phoenicis</name>
    <dbReference type="NCBI Taxonomy" id="1476583"/>
    <lineage>
        <taxon>Bacteria</taxon>
        <taxon>Thermotogati</taxon>
        <taxon>Deinococcota</taxon>
        <taxon>Deinococci</taxon>
        <taxon>Deinococcales</taxon>
        <taxon>Deinococcaceae</taxon>
        <taxon>Deinococcus</taxon>
    </lineage>
</organism>
<proteinExistence type="predicted"/>
<dbReference type="EMBL" id="JHAC01000026">
    <property type="protein sequence ID" value="EYB68152.1"/>
    <property type="molecule type" value="Genomic_DNA"/>
</dbReference>
<dbReference type="InterPro" id="IPR036291">
    <property type="entry name" value="NAD(P)-bd_dom_sf"/>
</dbReference>
<dbReference type="GO" id="GO:0000166">
    <property type="term" value="F:nucleotide binding"/>
    <property type="evidence" value="ECO:0007669"/>
    <property type="project" value="InterPro"/>
</dbReference>
<dbReference type="InterPro" id="IPR000683">
    <property type="entry name" value="Gfo/Idh/MocA-like_OxRdtase_N"/>
</dbReference>
<dbReference type="Pfam" id="PF22725">
    <property type="entry name" value="GFO_IDH_MocA_C3"/>
    <property type="match status" value="1"/>
</dbReference>
<dbReference type="PANTHER" id="PTHR43377">
    <property type="entry name" value="BILIVERDIN REDUCTASE A"/>
    <property type="match status" value="1"/>
</dbReference>
<comment type="caution">
    <text evidence="3">The sequence shown here is derived from an EMBL/GenBank/DDBJ whole genome shotgun (WGS) entry which is preliminary data.</text>
</comment>
<dbReference type="eggNOG" id="COG0673">
    <property type="taxonomic scope" value="Bacteria"/>
</dbReference>
<dbReference type="SUPFAM" id="SSF51735">
    <property type="entry name" value="NAD(P)-binding Rossmann-fold domains"/>
    <property type="match status" value="1"/>
</dbReference>
<dbReference type="Gene3D" id="3.40.50.720">
    <property type="entry name" value="NAD(P)-binding Rossmann-like Domain"/>
    <property type="match status" value="1"/>
</dbReference>
<name>A0A016QQK4_9DEIO</name>
<dbReference type="SUPFAM" id="SSF55347">
    <property type="entry name" value="Glyceraldehyde-3-phosphate dehydrogenase-like, C-terminal domain"/>
    <property type="match status" value="1"/>
</dbReference>
<evidence type="ECO:0000259" key="1">
    <source>
        <dbReference type="Pfam" id="PF01408"/>
    </source>
</evidence>
<keyword evidence="4" id="KW-1185">Reference proteome</keyword>
<sequence length="316" mass="33909">MRIGAIGAGRWGRNVVATLDGLGVLAAVAEPDEALRAAVHARHPGAELFAHHLDLLERPLDAVAIATPAATHFRIARDALLAGKDVFVEKPMTVSAAEAAELTRLAAGLGRVLMVGHLLLYQPAVQFLRQFLEGGEAGELYALHQVRRNLGTIRQQENALFSLGVHDLAVFAHLVGEAPCGVQAVGQCVTAPGREDEVAVHLRYPGGVQAHLTVSWLWPYKERRLVALATRGALVYDELAQTVTLHRAYGLPDGSVRDEGQELLMQGAGEPLRLELQHFTECVRTRGTPRSDGAQGLAVVGLMEQISAQLGGRVKV</sequence>
<dbReference type="OrthoDB" id="9815825at2"/>
<dbReference type="RefSeq" id="WP_034356978.1">
    <property type="nucleotide sequence ID" value="NZ_JHAC01000026.1"/>
</dbReference>
<accession>A0A016QQK4</accession>
<feature type="domain" description="GFO/IDH/MocA-like oxidoreductase" evidence="2">
    <location>
        <begin position="126"/>
        <end position="234"/>
    </location>
</feature>
<feature type="domain" description="Gfo/Idh/MocA-like oxidoreductase N-terminal" evidence="1">
    <location>
        <begin position="1"/>
        <end position="117"/>
    </location>
</feature>
<dbReference type="Proteomes" id="UP000020492">
    <property type="component" value="Unassembled WGS sequence"/>
</dbReference>
<evidence type="ECO:0000313" key="4">
    <source>
        <dbReference type="Proteomes" id="UP000020492"/>
    </source>
</evidence>
<dbReference type="STRING" id="1476583.DEIPH_ctg026orf0056"/>
<protein>
    <submittedName>
        <fullName evidence="3">Uncharacterized protein</fullName>
    </submittedName>
</protein>